<proteinExistence type="predicted"/>
<dbReference type="PATRIC" id="fig|1121353.3.peg.849"/>
<dbReference type="HOGENOM" id="CLU_080106_0_0_11"/>
<evidence type="ECO:0000313" key="1">
    <source>
        <dbReference type="EMBL" id="AGG66274.1"/>
    </source>
</evidence>
<dbReference type="AlphaFoldDB" id="M1UK35"/>
<reference evidence="1 2" key="1">
    <citation type="submission" date="2013-02" db="EMBL/GenBank/DDBJ databases">
        <title>The complete genome sequence of Corynebacterium callunae DSM 20147.</title>
        <authorList>
            <person name="Ruckert C."/>
            <person name="Albersmeier A."/>
            <person name="Kalinowski J."/>
        </authorList>
    </citation>
    <scope>NUCLEOTIDE SEQUENCE [LARGE SCALE GENOMIC DNA]</scope>
    <source>
        <strain evidence="1 2">DSM 20147</strain>
    </source>
</reference>
<dbReference type="KEGG" id="ccn:H924_04140"/>
<dbReference type="OrthoDB" id="4415647at2"/>
<sequence length="286" mass="30930">MLHPSLIDLAESAPECTDLATVRGVLTESLDLLSNALHHGEDPAELAGWLSQVITDAFHSPGLDATVVLTGPVGRGDALPTSPVRWLAVVEKQEDNPNDMISALLTEIGFVAEPIGAATREEWEARARAGEEPAAFLDAGTWVASIAQVDDKALLRDALDARPPAVETYEGLPSLDMVVNVRENLMIPTVKVARWAAHRAGSLAPTTAQRLIDARGVLTLDETDALTQVWKSALSLQSKRWMDHIHDKETTAWELPALQRATFGASARLLSEVIRSIEAREFEGGK</sequence>
<gene>
    <name evidence="1" type="ORF">H924_04140</name>
</gene>
<dbReference type="EMBL" id="CP004354">
    <property type="protein sequence ID" value="AGG66274.1"/>
    <property type="molecule type" value="Genomic_DNA"/>
</dbReference>
<accession>M1UK35</accession>
<organism evidence="1 2">
    <name type="scientific">Corynebacterium callunae DSM 20147</name>
    <dbReference type="NCBI Taxonomy" id="1121353"/>
    <lineage>
        <taxon>Bacteria</taxon>
        <taxon>Bacillati</taxon>
        <taxon>Actinomycetota</taxon>
        <taxon>Actinomycetes</taxon>
        <taxon>Mycobacteriales</taxon>
        <taxon>Corynebacteriaceae</taxon>
        <taxon>Corynebacterium</taxon>
    </lineage>
</organism>
<protein>
    <recommendedName>
        <fullName evidence="3">DUF294 domain-containing protein</fullName>
    </recommendedName>
</protein>
<dbReference type="eggNOG" id="ENOG5032PE3">
    <property type="taxonomic scope" value="Bacteria"/>
</dbReference>
<dbReference type="STRING" id="1121353.H924_04140"/>
<evidence type="ECO:0000313" key="2">
    <source>
        <dbReference type="Proteomes" id="UP000011760"/>
    </source>
</evidence>
<dbReference type="Proteomes" id="UP000011760">
    <property type="component" value="Chromosome"/>
</dbReference>
<keyword evidence="2" id="KW-1185">Reference proteome</keyword>
<dbReference type="RefSeq" id="WP_015650711.1">
    <property type="nucleotide sequence ID" value="NC_020506.1"/>
</dbReference>
<evidence type="ECO:0008006" key="3">
    <source>
        <dbReference type="Google" id="ProtNLM"/>
    </source>
</evidence>
<name>M1UK35_9CORY</name>